<dbReference type="EMBL" id="SJPY01000005">
    <property type="protein sequence ID" value="TWU39950.1"/>
    <property type="molecule type" value="Genomic_DNA"/>
</dbReference>
<keyword evidence="2 5" id="KW-0812">Transmembrane</keyword>
<dbReference type="InterPro" id="IPR050768">
    <property type="entry name" value="UPF0353/GerABKA_families"/>
</dbReference>
<dbReference type="Proteomes" id="UP000315471">
    <property type="component" value="Unassembled WGS sequence"/>
</dbReference>
<dbReference type="PANTHER" id="PTHR22550:SF5">
    <property type="entry name" value="LEUCINE ZIPPER PROTEIN 4"/>
    <property type="match status" value="1"/>
</dbReference>
<dbReference type="SUPFAM" id="SSF53300">
    <property type="entry name" value="vWA-like"/>
    <property type="match status" value="1"/>
</dbReference>
<dbReference type="InterPro" id="IPR036465">
    <property type="entry name" value="vWFA_dom_sf"/>
</dbReference>
<accession>A0A5C6DTA1</accession>
<dbReference type="Gene3D" id="3.40.50.410">
    <property type="entry name" value="von Willebrand factor, type A domain"/>
    <property type="match status" value="1"/>
</dbReference>
<keyword evidence="8" id="KW-1185">Reference proteome</keyword>
<feature type="domain" description="VWFA" evidence="6">
    <location>
        <begin position="92"/>
        <end position="270"/>
    </location>
</feature>
<dbReference type="PROSITE" id="PS50234">
    <property type="entry name" value="VWFA"/>
    <property type="match status" value="1"/>
</dbReference>
<keyword evidence="1" id="KW-1003">Cell membrane</keyword>
<dbReference type="InterPro" id="IPR002035">
    <property type="entry name" value="VWF_A"/>
</dbReference>
<organism evidence="7 8">
    <name type="scientific">Novipirellula aureliae</name>
    <dbReference type="NCBI Taxonomy" id="2527966"/>
    <lineage>
        <taxon>Bacteria</taxon>
        <taxon>Pseudomonadati</taxon>
        <taxon>Planctomycetota</taxon>
        <taxon>Planctomycetia</taxon>
        <taxon>Pirellulales</taxon>
        <taxon>Pirellulaceae</taxon>
        <taxon>Novipirellula</taxon>
    </lineage>
</organism>
<dbReference type="RefSeq" id="WP_231617610.1">
    <property type="nucleotide sequence ID" value="NZ_SJPY01000005.1"/>
</dbReference>
<feature type="transmembrane region" description="Helical" evidence="5">
    <location>
        <begin position="54"/>
        <end position="74"/>
    </location>
</feature>
<reference evidence="7 8" key="1">
    <citation type="submission" date="2019-02" db="EMBL/GenBank/DDBJ databases">
        <title>Deep-cultivation of Planctomycetes and their phenomic and genomic characterization uncovers novel biology.</title>
        <authorList>
            <person name="Wiegand S."/>
            <person name="Jogler M."/>
            <person name="Boedeker C."/>
            <person name="Pinto D."/>
            <person name="Vollmers J."/>
            <person name="Rivas-Marin E."/>
            <person name="Kohn T."/>
            <person name="Peeters S.H."/>
            <person name="Heuer A."/>
            <person name="Rast P."/>
            <person name="Oberbeckmann S."/>
            <person name="Bunk B."/>
            <person name="Jeske O."/>
            <person name="Meyerdierks A."/>
            <person name="Storesund J.E."/>
            <person name="Kallscheuer N."/>
            <person name="Luecker S."/>
            <person name="Lage O.M."/>
            <person name="Pohl T."/>
            <person name="Merkel B.J."/>
            <person name="Hornburger P."/>
            <person name="Mueller R.-W."/>
            <person name="Bruemmer F."/>
            <person name="Labrenz M."/>
            <person name="Spormann A.M."/>
            <person name="Op Den Camp H."/>
            <person name="Overmann J."/>
            <person name="Amann R."/>
            <person name="Jetten M.S.M."/>
            <person name="Mascher T."/>
            <person name="Medema M.H."/>
            <person name="Devos D.P."/>
            <person name="Kaster A.-K."/>
            <person name="Ovreas L."/>
            <person name="Rohde M."/>
            <person name="Galperin M.Y."/>
            <person name="Jogler C."/>
        </authorList>
    </citation>
    <scope>NUCLEOTIDE SEQUENCE [LARGE SCALE GENOMIC DNA]</scope>
    <source>
        <strain evidence="7 8">Q31b</strain>
    </source>
</reference>
<comment type="caution">
    <text evidence="7">The sequence shown here is derived from an EMBL/GenBank/DDBJ whole genome shotgun (WGS) entry which is preliminary data.</text>
</comment>
<evidence type="ECO:0000256" key="1">
    <source>
        <dbReference type="ARBA" id="ARBA00022475"/>
    </source>
</evidence>
<protein>
    <submittedName>
        <fullName evidence="7">von Willebrand factor type A domain protein</fullName>
    </submittedName>
</protein>
<dbReference type="Pfam" id="PF13519">
    <property type="entry name" value="VWA_2"/>
    <property type="match status" value="1"/>
</dbReference>
<dbReference type="AlphaFoldDB" id="A0A5C6DTA1"/>
<evidence type="ECO:0000256" key="4">
    <source>
        <dbReference type="ARBA" id="ARBA00023136"/>
    </source>
</evidence>
<feature type="transmembrane region" description="Helical" evidence="5">
    <location>
        <begin position="12"/>
        <end position="29"/>
    </location>
</feature>
<evidence type="ECO:0000313" key="7">
    <source>
        <dbReference type="EMBL" id="TWU39950.1"/>
    </source>
</evidence>
<evidence type="ECO:0000256" key="2">
    <source>
        <dbReference type="ARBA" id="ARBA00022692"/>
    </source>
</evidence>
<evidence type="ECO:0000256" key="3">
    <source>
        <dbReference type="ARBA" id="ARBA00022989"/>
    </source>
</evidence>
<dbReference type="PANTHER" id="PTHR22550">
    <property type="entry name" value="SPORE GERMINATION PROTEIN"/>
    <property type="match status" value="1"/>
</dbReference>
<gene>
    <name evidence="7" type="ORF">Q31b_32660</name>
</gene>
<dbReference type="SMART" id="SM00327">
    <property type="entry name" value="VWA"/>
    <property type="match status" value="1"/>
</dbReference>
<keyword evidence="4 5" id="KW-0472">Membrane</keyword>
<evidence type="ECO:0000259" key="6">
    <source>
        <dbReference type="PROSITE" id="PS50234"/>
    </source>
</evidence>
<name>A0A5C6DTA1_9BACT</name>
<proteinExistence type="predicted"/>
<keyword evidence="3 5" id="KW-1133">Transmembrane helix</keyword>
<evidence type="ECO:0000256" key="5">
    <source>
        <dbReference type="SAM" id="Phobius"/>
    </source>
</evidence>
<evidence type="ECO:0000313" key="8">
    <source>
        <dbReference type="Proteomes" id="UP000315471"/>
    </source>
</evidence>
<sequence length="369" mass="40536">MDIQYGNPSAFYLLAIVAVGIGVTAWGTVARRRAAMQFATDRQRRRLLPTERSARRWTSAILVTTSLALLAIALSDIRWGKTWREVPQKGIEVMFVLDVSRSMLAEDASPNRLARAKQQIKDMVDEMAGDRVGLISFAGESRQSVPLTSHYEDFKQTLDSVGPHTVRSGGSKLGNAIAAAANGFLSKTNQHKAIVIFTDGEDQESDPVAVAENLYADQGIRIFTVGLGDMDQGARVPESEDGRGGYVQYKGQQVWSKMNGQVLQQIAEKTNGAYIPAGTRRVNMADVYHGYVANVEQGEFETAKINAYIVRYQWFAVPALALLVLEVLVSTQGSGTRQRFGKRPVVERVKNLNPVPEHAKSLDESNHAA</sequence>